<dbReference type="OrthoDB" id="6745909at2759"/>
<proteinExistence type="predicted"/>
<reference evidence="1" key="1">
    <citation type="submission" date="2022-01" db="UniProtKB">
        <authorList>
            <consortium name="EnsemblMetazoa"/>
        </authorList>
    </citation>
    <scope>IDENTIFICATION</scope>
</reference>
<dbReference type="OMA" id="KIDCKER"/>
<dbReference type="PANTHER" id="PTHR10773:SF19">
    <property type="match status" value="1"/>
</dbReference>
<dbReference type="Proteomes" id="UP000494040">
    <property type="component" value="Unassembled WGS sequence"/>
</dbReference>
<sequence>MTTNTVCQFIGSLKGRKSHYSLKDSQKIYLPEDLNIKKLHRLYLEKHAEYTLSYESFRQIFENKFNISFGYPRKDTCSFCDKIAVEISALQNDLSATIPSVQDNASIMQKIKAKELEKTLHLKKAEEFYKIKRKFRKLAKKEVNFEAVAMDFQRNLPVPNITTNDAYYRRQLNFMSFNIHVLSDSSSVFYTYDETEGKKGADDVCSMLNHFVSTVLSKDVRNLVIFCDLLWAK</sequence>
<evidence type="ECO:0000313" key="1">
    <source>
        <dbReference type="EnsemblMetazoa" id="XP_014261324.1"/>
    </source>
</evidence>
<dbReference type="KEGG" id="clec:106673655"/>
<name>A0A8I6SCN0_CIMLE</name>
<dbReference type="GeneID" id="106673655"/>
<protein>
    <submittedName>
        <fullName evidence="1">Uncharacterized protein</fullName>
    </submittedName>
</protein>
<keyword evidence="2" id="KW-1185">Reference proteome</keyword>
<dbReference type="AlphaFoldDB" id="A0A8I6SCN0"/>
<dbReference type="PANTHER" id="PTHR10773">
    <property type="entry name" value="DNA-DIRECTED RNA POLYMERASES I, II, AND III SUBUNIT RPABC2"/>
    <property type="match status" value="1"/>
</dbReference>
<organism evidence="1 2">
    <name type="scientific">Cimex lectularius</name>
    <name type="common">Bed bug</name>
    <name type="synonym">Acanthia lectularia</name>
    <dbReference type="NCBI Taxonomy" id="79782"/>
    <lineage>
        <taxon>Eukaryota</taxon>
        <taxon>Metazoa</taxon>
        <taxon>Ecdysozoa</taxon>
        <taxon>Arthropoda</taxon>
        <taxon>Hexapoda</taxon>
        <taxon>Insecta</taxon>
        <taxon>Pterygota</taxon>
        <taxon>Neoptera</taxon>
        <taxon>Paraneoptera</taxon>
        <taxon>Hemiptera</taxon>
        <taxon>Heteroptera</taxon>
        <taxon>Panheteroptera</taxon>
        <taxon>Cimicomorpha</taxon>
        <taxon>Cimicidae</taxon>
        <taxon>Cimex</taxon>
    </lineage>
</organism>
<dbReference type="EnsemblMetazoa" id="XM_014405838.2">
    <property type="protein sequence ID" value="XP_014261324.1"/>
    <property type="gene ID" value="LOC106673655"/>
</dbReference>
<evidence type="ECO:0000313" key="2">
    <source>
        <dbReference type="Proteomes" id="UP000494040"/>
    </source>
</evidence>
<accession>A0A8I6SCN0</accession>
<dbReference type="RefSeq" id="XP_014261324.1">
    <property type="nucleotide sequence ID" value="XM_014405838.2"/>
</dbReference>